<dbReference type="Proteomes" id="UP000002279">
    <property type="component" value="Chromosome 10"/>
</dbReference>
<dbReference type="eggNOG" id="KOG1345">
    <property type="taxonomic scope" value="Eukaryota"/>
</dbReference>
<dbReference type="PROSITE" id="PS00107">
    <property type="entry name" value="PROTEIN_KINASE_ATP"/>
    <property type="match status" value="1"/>
</dbReference>
<feature type="binding site" evidence="3">
    <location>
        <position position="53"/>
    </location>
    <ligand>
        <name>ATP</name>
        <dbReference type="ChEBI" id="CHEBI:30616"/>
    </ligand>
</feature>
<dbReference type="HOGENOM" id="CLU_000288_10_0_1"/>
<dbReference type="PANTHER" id="PTHR24359">
    <property type="entry name" value="SERINE/THREONINE-PROTEIN KINASE SBK1"/>
    <property type="match status" value="1"/>
</dbReference>
<evidence type="ECO:0000259" key="6">
    <source>
        <dbReference type="PROSITE" id="PS50011"/>
    </source>
</evidence>
<dbReference type="InParanoid" id="F6QNT0"/>
<dbReference type="Ensembl" id="ENSOANT00000009223.3">
    <property type="protein sequence ID" value="ENSOANP00000009221.2"/>
    <property type="gene ID" value="ENSOANG00000005787.5"/>
</dbReference>
<keyword evidence="4" id="KW-0418">Kinase</keyword>
<dbReference type="OMA" id="RDQYHLI"/>
<dbReference type="Gene3D" id="1.10.510.10">
    <property type="entry name" value="Transferase(Phosphotransferase) domain 1"/>
    <property type="match status" value="1"/>
</dbReference>
<dbReference type="GO" id="GO:0005524">
    <property type="term" value="F:ATP binding"/>
    <property type="evidence" value="ECO:0007669"/>
    <property type="project" value="UniProtKB-UniRule"/>
</dbReference>
<dbReference type="InterPro" id="IPR011009">
    <property type="entry name" value="Kinase-like_dom_sf"/>
</dbReference>
<dbReference type="PROSITE" id="PS00108">
    <property type="entry name" value="PROTEIN_KINASE_ST"/>
    <property type="match status" value="1"/>
</dbReference>
<feature type="compositionally biased region" description="Acidic residues" evidence="5">
    <location>
        <begin position="298"/>
        <end position="330"/>
    </location>
</feature>
<comment type="similarity">
    <text evidence="4">Belongs to the protein kinase superfamily.</text>
</comment>
<dbReference type="FunCoup" id="F6QNT0">
    <property type="interactions" value="13"/>
</dbReference>
<reference evidence="7" key="3">
    <citation type="submission" date="2025-09" db="UniProtKB">
        <authorList>
            <consortium name="Ensembl"/>
        </authorList>
    </citation>
    <scope>IDENTIFICATION</scope>
    <source>
        <strain evidence="7">Glennie</strain>
    </source>
</reference>
<reference evidence="7 8" key="1">
    <citation type="journal article" date="2008" name="Nature">
        <title>Genome analysis of the platypus reveals unique signatures of evolution.</title>
        <authorList>
            <person name="Warren W.C."/>
            <person name="Hillier L.W."/>
            <person name="Marshall Graves J.A."/>
            <person name="Birney E."/>
            <person name="Ponting C.P."/>
            <person name="Grutzner F."/>
            <person name="Belov K."/>
            <person name="Miller W."/>
            <person name="Clarke L."/>
            <person name="Chinwalla A.T."/>
            <person name="Yang S.P."/>
            <person name="Heger A."/>
            <person name="Locke D.P."/>
            <person name="Miethke P."/>
            <person name="Waters P.D."/>
            <person name="Veyrunes F."/>
            <person name="Fulton L."/>
            <person name="Fulton B."/>
            <person name="Graves T."/>
            <person name="Wallis J."/>
            <person name="Puente X.S."/>
            <person name="Lopez-Otin C."/>
            <person name="Ordonez G.R."/>
            <person name="Eichler E.E."/>
            <person name="Chen L."/>
            <person name="Cheng Z."/>
            <person name="Deakin J.E."/>
            <person name="Alsop A."/>
            <person name="Thompson K."/>
            <person name="Kirby P."/>
            <person name="Papenfuss A.T."/>
            <person name="Wakefield M.J."/>
            <person name="Olender T."/>
            <person name="Lancet D."/>
            <person name="Huttley G.A."/>
            <person name="Smit A.F."/>
            <person name="Pask A."/>
            <person name="Temple-Smith P."/>
            <person name="Batzer M.A."/>
            <person name="Walker J.A."/>
            <person name="Konkel M.K."/>
            <person name="Harris R.S."/>
            <person name="Whittington C.M."/>
            <person name="Wong E.S."/>
            <person name="Gemmell N.J."/>
            <person name="Buschiazzo E."/>
            <person name="Vargas Jentzsch I.M."/>
            <person name="Merkel A."/>
            <person name="Schmitz J."/>
            <person name="Zemann A."/>
            <person name="Churakov G."/>
            <person name="Kriegs J.O."/>
            <person name="Brosius J."/>
            <person name="Murchison E.P."/>
            <person name="Sachidanandam R."/>
            <person name="Smith C."/>
            <person name="Hannon G.J."/>
            <person name="Tsend-Ayush E."/>
            <person name="McMillan D."/>
            <person name="Attenborough R."/>
            <person name="Rens W."/>
            <person name="Ferguson-Smith M."/>
            <person name="Lefevre C.M."/>
            <person name="Sharp J.A."/>
            <person name="Nicholas K.R."/>
            <person name="Ray D.A."/>
            <person name="Kube M."/>
            <person name="Reinhardt R."/>
            <person name="Pringle T.H."/>
            <person name="Taylor J."/>
            <person name="Jones R.C."/>
            <person name="Nixon B."/>
            <person name="Dacheux J.L."/>
            <person name="Niwa H."/>
            <person name="Sekita Y."/>
            <person name="Huang X."/>
            <person name="Stark A."/>
            <person name="Kheradpour P."/>
            <person name="Kellis M."/>
            <person name="Flicek P."/>
            <person name="Chen Y."/>
            <person name="Webber C."/>
            <person name="Hardison R."/>
            <person name="Nelson J."/>
            <person name="Hallsworth-Pepin K."/>
            <person name="Delehaunty K."/>
            <person name="Markovic C."/>
            <person name="Minx P."/>
            <person name="Feng Y."/>
            <person name="Kremitzki C."/>
            <person name="Mitreva M."/>
            <person name="Glasscock J."/>
            <person name="Wylie T."/>
            <person name="Wohldmann P."/>
            <person name="Thiru P."/>
            <person name="Nhan M.N."/>
            <person name="Pohl C.S."/>
            <person name="Smith S.M."/>
            <person name="Hou S."/>
            <person name="Nefedov M."/>
            <person name="de Jong P.J."/>
            <person name="Renfree M.B."/>
            <person name="Mardis E.R."/>
            <person name="Wilson R.K."/>
        </authorList>
    </citation>
    <scope>NUCLEOTIDE SEQUENCE [LARGE SCALE GENOMIC DNA]</scope>
    <source>
        <strain evidence="7 8">Glennie</strain>
    </source>
</reference>
<evidence type="ECO:0000256" key="2">
    <source>
        <dbReference type="ARBA" id="ARBA00022840"/>
    </source>
</evidence>
<dbReference type="PROSITE" id="PS50011">
    <property type="entry name" value="PROTEIN_KINASE_DOM"/>
    <property type="match status" value="1"/>
</dbReference>
<dbReference type="InterPro" id="IPR008271">
    <property type="entry name" value="Ser/Thr_kinase_AS"/>
</dbReference>
<feature type="region of interest" description="Disordered" evidence="5">
    <location>
        <begin position="290"/>
        <end position="352"/>
    </location>
</feature>
<sequence>MEQTARELTTVRLRAAYRLLRDLGSGSYGRVLLVRPRAQSSAGRPPPAALALKLLPKASTPFTSFLREFTVGRCVSSHPGLLRTLPPPLETPKLYGFMQELAPHGDLSSLLEDGKGLPERWLKRVAGQLAGALDFLHGHGLVHGDVKPDNVLLFDASCRRVKLGDFGLSRPEGAPAAAPVGPLPSAPPELCLVRPPDTLALDPSLDSWGLGVLLFTAATGRFPWEVALAPDPAFEAFATWLNAWPPQEPPLPWSGFSPAALTLFRGLLALDPERRRPPLTVLEALEADWGVERGGESGGEEEEEKRKEEEEDLGDGESSLEEWTDEEGTGEGDKTTVPPPLLRAESDRRPEW</sequence>
<organism evidence="7 8">
    <name type="scientific">Ornithorhynchus anatinus</name>
    <name type="common">Duckbill platypus</name>
    <dbReference type="NCBI Taxonomy" id="9258"/>
    <lineage>
        <taxon>Eukaryota</taxon>
        <taxon>Metazoa</taxon>
        <taxon>Chordata</taxon>
        <taxon>Craniata</taxon>
        <taxon>Vertebrata</taxon>
        <taxon>Euteleostomi</taxon>
        <taxon>Mammalia</taxon>
        <taxon>Monotremata</taxon>
        <taxon>Ornithorhynchidae</taxon>
        <taxon>Ornithorhynchus</taxon>
    </lineage>
</organism>
<dbReference type="GeneTree" id="ENSGT00940000154852"/>
<reference evidence="7" key="2">
    <citation type="submission" date="2025-08" db="UniProtKB">
        <authorList>
            <consortium name="Ensembl"/>
        </authorList>
    </citation>
    <scope>IDENTIFICATION</scope>
    <source>
        <strain evidence="7">Glennie</strain>
    </source>
</reference>
<gene>
    <name evidence="7" type="primary">SBK3</name>
</gene>
<keyword evidence="2 3" id="KW-0067">ATP-binding</keyword>
<feature type="domain" description="Protein kinase" evidence="6">
    <location>
        <begin position="17"/>
        <end position="290"/>
    </location>
</feature>
<name>F6QNT0_ORNAN</name>
<dbReference type="InterPro" id="IPR017441">
    <property type="entry name" value="Protein_kinase_ATP_BS"/>
</dbReference>
<dbReference type="AlphaFoldDB" id="F6QNT0"/>
<evidence type="ECO:0000313" key="8">
    <source>
        <dbReference type="Proteomes" id="UP000002279"/>
    </source>
</evidence>
<dbReference type="Pfam" id="PF00069">
    <property type="entry name" value="Pkinase"/>
    <property type="match status" value="1"/>
</dbReference>
<evidence type="ECO:0000256" key="5">
    <source>
        <dbReference type="SAM" id="MobiDB-lite"/>
    </source>
</evidence>
<keyword evidence="4" id="KW-0808">Transferase</keyword>
<evidence type="ECO:0000256" key="3">
    <source>
        <dbReference type="PROSITE-ProRule" id="PRU10141"/>
    </source>
</evidence>
<accession>F6QNT0</accession>
<protein>
    <submittedName>
        <fullName evidence="7">SH3 domain binding kinase family member 3</fullName>
    </submittedName>
</protein>
<evidence type="ECO:0000256" key="1">
    <source>
        <dbReference type="ARBA" id="ARBA00022741"/>
    </source>
</evidence>
<dbReference type="PANTHER" id="PTHR24359:SF39">
    <property type="entry name" value="PROTEIN KINASE DOMAIN-CONTAINING PROTEIN"/>
    <property type="match status" value="1"/>
</dbReference>
<keyword evidence="1 3" id="KW-0547">Nucleotide-binding</keyword>
<dbReference type="SMART" id="SM00220">
    <property type="entry name" value="S_TKc"/>
    <property type="match status" value="1"/>
</dbReference>
<proteinExistence type="inferred from homology"/>
<evidence type="ECO:0000256" key="4">
    <source>
        <dbReference type="RuleBase" id="RU000304"/>
    </source>
</evidence>
<dbReference type="Bgee" id="ENSOANG00000005787">
    <property type="expression patterns" value="Expressed in heart and 1 other cell type or tissue"/>
</dbReference>
<dbReference type="SUPFAM" id="SSF56112">
    <property type="entry name" value="Protein kinase-like (PK-like)"/>
    <property type="match status" value="1"/>
</dbReference>
<dbReference type="GO" id="GO:0004674">
    <property type="term" value="F:protein serine/threonine kinase activity"/>
    <property type="evidence" value="ECO:0000318"/>
    <property type="project" value="GO_Central"/>
</dbReference>
<evidence type="ECO:0000313" key="7">
    <source>
        <dbReference type="Ensembl" id="ENSOANP00000009221.2"/>
    </source>
</evidence>
<dbReference type="InterPro" id="IPR000719">
    <property type="entry name" value="Prot_kinase_dom"/>
</dbReference>
<keyword evidence="8" id="KW-1185">Reference proteome</keyword>
<keyword evidence="4" id="KW-0723">Serine/threonine-protein kinase</keyword>